<dbReference type="STRING" id="411468.CLOSCI_00538"/>
<sequence length="347" mass="39161">MEARIYDRELNFKGVIENHTSLIWCRKYYVPGNFEIHAPITDRNLQLLAKGNIISKRGSEEAGVIEDIENEESDIKNEITAKGRFLSSYMDRRLIKSTVNFSGKIEVAMRQLLEGATPIPLVELGTLNGFSETVEFQATMKNLMLYETKLAKAGAIGYRFRPDFRLKKILFETYKGTDRTTAQGVNSRVIFSESYNNLNNVIYKYNDQQYRTKAIVGGKGEGAARVYVEVGGGTGLDLREIFVDAKDIQSEGMTAAAYRAALTQRGNEALATNIIAESVECETEADINFKYKVHYDLGDIVTVKKKKWGITLNQRITELQEVYEYGGMYVVPTMGDALPEKIDWSDK</sequence>
<organism evidence="2 3">
    <name type="scientific">Clostridium scindens (strain ATCC 35704 / DSM 5676 / VPI 13733 / 19)</name>
    <dbReference type="NCBI Taxonomy" id="411468"/>
    <lineage>
        <taxon>Bacteria</taxon>
        <taxon>Bacillati</taxon>
        <taxon>Bacillota</taxon>
        <taxon>Clostridia</taxon>
        <taxon>Lachnospirales</taxon>
        <taxon>Lachnospiraceae</taxon>
    </lineage>
</organism>
<dbReference type="InterPro" id="IPR029432">
    <property type="entry name" value="Gp28/Gp37-like_dom"/>
</dbReference>
<feature type="domain" description="Gp28/Gp37-like" evidence="1">
    <location>
        <begin position="3"/>
        <end position="336"/>
    </location>
</feature>
<evidence type="ECO:0000259" key="1">
    <source>
        <dbReference type="Pfam" id="PF14594"/>
    </source>
</evidence>
<protein>
    <recommendedName>
        <fullName evidence="1">Gp28/Gp37-like domain-containing protein</fullName>
    </recommendedName>
</protein>
<dbReference type="Proteomes" id="UP000289664">
    <property type="component" value="Chromosome"/>
</dbReference>
<keyword evidence="3" id="KW-1185">Reference proteome</keyword>
<dbReference type="AlphaFoldDB" id="B0NAR9"/>
<name>B0NAR9_CLOS5</name>
<dbReference type="GeneID" id="62697188"/>
<dbReference type="Pfam" id="PF14594">
    <property type="entry name" value="Sipho_Gp37"/>
    <property type="match status" value="1"/>
</dbReference>
<proteinExistence type="predicted"/>
<gene>
    <name evidence="2" type="ORF">HDCHBGLK_03003</name>
</gene>
<dbReference type="OrthoDB" id="9255846at2"/>
<dbReference type="KEGG" id="csci:HDCHBGLK_03003"/>
<accession>B0NAR9</accession>
<dbReference type="eggNOG" id="ENOG502Z9TX">
    <property type="taxonomic scope" value="Bacteria"/>
</dbReference>
<dbReference type="HOGENOM" id="CLU_049006_1_0_9"/>
<dbReference type="RefSeq" id="WP_004606089.1">
    <property type="nucleotide sequence ID" value="NZ_CP036170.1"/>
</dbReference>
<evidence type="ECO:0000313" key="3">
    <source>
        <dbReference type="Proteomes" id="UP000289664"/>
    </source>
</evidence>
<reference evidence="2 3" key="1">
    <citation type="journal article" date="2019" name="Appl. Environ. Microbiol.">
        <title>Clostridium scindens ATCC 35704: integration of nutritional requirements, the complete genome sequence, and global transcriptional responses to bile acids.</title>
        <authorList>
            <person name="Devendran S."/>
            <person name="Shrestha R."/>
            <person name="Alves J.M.P."/>
            <person name="Wolf P.G."/>
            <person name="Ly L."/>
            <person name="Hernandez A.G."/>
            <person name="Mendez-Garcia C."/>
            <person name="Inboden A."/>
            <person name="Wiley J."/>
            <person name="Paul O."/>
            <person name="Allen A."/>
            <person name="Springer E."/>
            <person name="Wright C.L."/>
            <person name="Fields C.J."/>
            <person name="Daniel S.L."/>
            <person name="Ridlon J.M."/>
        </authorList>
    </citation>
    <scope>NUCLEOTIDE SEQUENCE [LARGE SCALE GENOMIC DNA]</scope>
    <source>
        <strain evidence="2 3">ATCC 35704</strain>
    </source>
</reference>
<evidence type="ECO:0000313" key="2">
    <source>
        <dbReference type="EMBL" id="QBF75592.1"/>
    </source>
</evidence>
<dbReference type="EMBL" id="CP036170">
    <property type="protein sequence ID" value="QBF75592.1"/>
    <property type="molecule type" value="Genomic_DNA"/>
</dbReference>